<dbReference type="RefSeq" id="WP_345474761.1">
    <property type="nucleotide sequence ID" value="NZ_BAABHF010000058.1"/>
</dbReference>
<keyword evidence="5" id="KW-1185">Reference proteome</keyword>
<evidence type="ECO:0000313" key="5">
    <source>
        <dbReference type="Proteomes" id="UP001500503"/>
    </source>
</evidence>
<dbReference type="InterPro" id="IPR019283">
    <property type="entry name" value="DUF2330"/>
</dbReference>
<sequence>MRIRHLARLALVLAVAAAGLALMRPSWACGCGALITSTRSGVDVADETSIVRYDGGQEEIVMRLSVRSQARDAAWLMPTPARARVTLGESDWFDQLDRLTEPAVVRHRRWLPRLGGDRTVGAAAPRTGDGVGVLGRQRLGPFEVTTLSAGDSRALASWLTAHGYRLPGRLAEALKPYVARHWTYTAIKLAPRQGRLTGALDPLRVTFAADAPVYPIRLSRLAASPQSVHLYVLAPHRVSVSGLSMLTTYAGRVTPSMVASPGLRSMVGDGAFLTEVVRHGIPPADFTDDLRLGYTADTPYREVENVDGGLVTFLGVPAYLWFIVGVLLVIVAGAAAAVVSARRAARARRGAAAASPGTDGTIGENRPGSPPAVPRR</sequence>
<name>A0ABP8R4E8_9ACTN</name>
<keyword evidence="2" id="KW-0472">Membrane</keyword>
<evidence type="ECO:0000256" key="3">
    <source>
        <dbReference type="SAM" id="SignalP"/>
    </source>
</evidence>
<comment type="caution">
    <text evidence="4">The sequence shown here is derived from an EMBL/GenBank/DDBJ whole genome shotgun (WGS) entry which is preliminary data.</text>
</comment>
<proteinExistence type="predicted"/>
<dbReference type="Pfam" id="PF10092">
    <property type="entry name" value="DUF2330"/>
    <property type="match status" value="1"/>
</dbReference>
<feature type="chain" id="PRO_5045471533" evidence="3">
    <location>
        <begin position="29"/>
        <end position="376"/>
    </location>
</feature>
<accession>A0ABP8R4E8</accession>
<protein>
    <submittedName>
        <fullName evidence="4">DUF2330 domain-containing protein</fullName>
    </submittedName>
</protein>
<feature type="signal peptide" evidence="3">
    <location>
        <begin position="1"/>
        <end position="28"/>
    </location>
</feature>
<reference evidence="5" key="1">
    <citation type="journal article" date="2019" name="Int. J. Syst. Evol. Microbiol.">
        <title>The Global Catalogue of Microorganisms (GCM) 10K type strain sequencing project: providing services to taxonomists for standard genome sequencing and annotation.</title>
        <authorList>
            <consortium name="The Broad Institute Genomics Platform"/>
            <consortium name="The Broad Institute Genome Sequencing Center for Infectious Disease"/>
            <person name="Wu L."/>
            <person name="Ma J."/>
        </authorList>
    </citation>
    <scope>NUCLEOTIDE SEQUENCE [LARGE SCALE GENOMIC DNA]</scope>
    <source>
        <strain evidence="5">JCM 17933</strain>
    </source>
</reference>
<keyword evidence="3" id="KW-0732">Signal</keyword>
<feature type="region of interest" description="Disordered" evidence="1">
    <location>
        <begin position="349"/>
        <end position="376"/>
    </location>
</feature>
<feature type="transmembrane region" description="Helical" evidence="2">
    <location>
        <begin position="318"/>
        <end position="339"/>
    </location>
</feature>
<evidence type="ECO:0000256" key="2">
    <source>
        <dbReference type="SAM" id="Phobius"/>
    </source>
</evidence>
<dbReference type="EMBL" id="BAABHF010000058">
    <property type="protein sequence ID" value="GAA4517506.1"/>
    <property type="molecule type" value="Genomic_DNA"/>
</dbReference>
<evidence type="ECO:0000313" key="4">
    <source>
        <dbReference type="EMBL" id="GAA4517506.1"/>
    </source>
</evidence>
<dbReference type="Proteomes" id="UP001500503">
    <property type="component" value="Unassembled WGS sequence"/>
</dbReference>
<keyword evidence="2" id="KW-1133">Transmembrane helix</keyword>
<organism evidence="4 5">
    <name type="scientific">Actinoallomurus oryzae</name>
    <dbReference type="NCBI Taxonomy" id="502180"/>
    <lineage>
        <taxon>Bacteria</taxon>
        <taxon>Bacillati</taxon>
        <taxon>Actinomycetota</taxon>
        <taxon>Actinomycetes</taxon>
        <taxon>Streptosporangiales</taxon>
        <taxon>Thermomonosporaceae</taxon>
        <taxon>Actinoallomurus</taxon>
    </lineage>
</organism>
<evidence type="ECO:0000256" key="1">
    <source>
        <dbReference type="SAM" id="MobiDB-lite"/>
    </source>
</evidence>
<keyword evidence="2" id="KW-0812">Transmembrane</keyword>
<gene>
    <name evidence="4" type="ORF">GCM10023191_090030</name>
</gene>